<protein>
    <submittedName>
        <fullName evidence="1">Uncharacterized protein</fullName>
    </submittedName>
</protein>
<dbReference type="VEuPathDB" id="MicrosporidiaDB:CWI39_1110p0020"/>
<evidence type="ECO:0000313" key="2">
    <source>
        <dbReference type="Proteomes" id="UP000291404"/>
    </source>
</evidence>
<name>A0A4Q9LAQ9_9MICR</name>
<gene>
    <name evidence="1" type="ORF">CWI36_0843p0010</name>
</gene>
<dbReference type="VEuPathDB" id="MicrosporidiaDB:CWI39_1058p0030"/>
<accession>A0A4Q9LAQ9</accession>
<dbReference type="EMBL" id="PITI01000843">
    <property type="protein sequence ID" value="TBU03900.1"/>
    <property type="molecule type" value="Genomic_DNA"/>
</dbReference>
<reference evidence="1 2" key="1">
    <citation type="submission" date="2017-12" db="EMBL/GenBank/DDBJ databases">
        <authorList>
            <person name="Pombert J.-F."/>
            <person name="Haag K.L."/>
            <person name="Ebert D."/>
        </authorList>
    </citation>
    <scope>NUCLEOTIDE SEQUENCE [LARGE SCALE GENOMIC DNA]</scope>
    <source>
        <strain evidence="1">BE-OM-2</strain>
    </source>
</reference>
<sequence>MEDHAIQRRKKLPETGGTKWIKHLNNVVCAYNRKINSATNKSPFMLFFGQPGFNNPLSRSIIVENEAILIVPAIDIDPDIALVEENAEELEKYNMVILALQEVRWKGNDTLKTKEYTVFTVEIQIILLEQTKKATDVIMGYKKYEKKDQCYDQECVDVIKNRNLASLKALQEKTEKYAQDITYFKRTKEDYKIQEIEKMAENKVIRKIYKNIRNEIRDFQARNMMVETKFYKKHLNSKMQREADHIIYEKFMKENNDHGEDGETNVLELTIDLYIFGSVSSFKYPGIASERGTHECSCDLRMNNTRQQDLLGSATHLPSNLQIYRIILRPVVMYASETLAITKIDENLLDI</sequence>
<dbReference type="VEuPathDB" id="MicrosporidiaDB:CWI36_0843p0010"/>
<comment type="caution">
    <text evidence="1">The sequence shown here is derived from an EMBL/GenBank/DDBJ whole genome shotgun (WGS) entry which is preliminary data.</text>
</comment>
<evidence type="ECO:0000313" key="1">
    <source>
        <dbReference type="EMBL" id="TBU03900.1"/>
    </source>
</evidence>
<keyword evidence="2" id="KW-1185">Reference proteome</keyword>
<dbReference type="Proteomes" id="UP000291404">
    <property type="component" value="Unassembled WGS sequence"/>
</dbReference>
<dbReference type="AlphaFoldDB" id="A0A4Q9LAQ9"/>
<proteinExistence type="predicted"/>
<organism evidence="1 2">
    <name type="scientific">Hamiltosporidium magnivora</name>
    <dbReference type="NCBI Taxonomy" id="148818"/>
    <lineage>
        <taxon>Eukaryota</taxon>
        <taxon>Fungi</taxon>
        <taxon>Fungi incertae sedis</taxon>
        <taxon>Microsporidia</taxon>
        <taxon>Dubosqiidae</taxon>
        <taxon>Hamiltosporidium</taxon>
    </lineage>
</organism>